<reference evidence="1 2" key="1">
    <citation type="submission" date="2024-09" db="EMBL/GenBank/DDBJ databases">
        <authorList>
            <person name="Sun Q."/>
            <person name="Mori K."/>
        </authorList>
    </citation>
    <scope>NUCLEOTIDE SEQUENCE [LARGE SCALE GENOMIC DNA]</scope>
    <source>
        <strain evidence="1 2">CECT 8726</strain>
    </source>
</reference>
<sequence>MSAHSTKARNRHPNPKSYEREKFAVTYVIVEVCDHPENGQTFALIAGEFPADGVRPLFTGHIEQGMATLLICVEN</sequence>
<dbReference type="Proteomes" id="UP001589683">
    <property type="component" value="Unassembled WGS sequence"/>
</dbReference>
<organism evidence="1 2">
    <name type="scientific">Pseudohalocynthiibacter aestuariivivens</name>
    <dbReference type="NCBI Taxonomy" id="1591409"/>
    <lineage>
        <taxon>Bacteria</taxon>
        <taxon>Pseudomonadati</taxon>
        <taxon>Pseudomonadota</taxon>
        <taxon>Alphaproteobacteria</taxon>
        <taxon>Rhodobacterales</taxon>
        <taxon>Paracoccaceae</taxon>
        <taxon>Pseudohalocynthiibacter</taxon>
    </lineage>
</organism>
<comment type="caution">
    <text evidence="1">The sequence shown here is derived from an EMBL/GenBank/DDBJ whole genome shotgun (WGS) entry which is preliminary data.</text>
</comment>
<gene>
    <name evidence="1" type="ORF">ACFFUT_12415</name>
</gene>
<keyword evidence="2" id="KW-1185">Reference proteome</keyword>
<proteinExistence type="predicted"/>
<evidence type="ECO:0000313" key="1">
    <source>
        <dbReference type="EMBL" id="MFB9232590.1"/>
    </source>
</evidence>
<dbReference type="RefSeq" id="WP_213891389.1">
    <property type="nucleotide sequence ID" value="NZ_JAGFNU010000025.1"/>
</dbReference>
<accession>A0ABV5JGI7</accession>
<protein>
    <submittedName>
        <fullName evidence="1">Uncharacterized protein</fullName>
    </submittedName>
</protein>
<dbReference type="EMBL" id="JBHMEA010000040">
    <property type="protein sequence ID" value="MFB9232590.1"/>
    <property type="molecule type" value="Genomic_DNA"/>
</dbReference>
<evidence type="ECO:0000313" key="2">
    <source>
        <dbReference type="Proteomes" id="UP001589683"/>
    </source>
</evidence>
<name>A0ABV5JGI7_9RHOB</name>